<sequence>MPRYVDTPGMLPVFARLTRSRAIASGIDGHQYDTVTGGLARLRDWPARFLATGRAHRARAEEAAADGRRRSAGQAFQHAARWCHFATVLPHPDRETAAAAAAEAEECWHAALGHLDPDAAVLVQEDPETGFRGVLRRPRPRPRPGARAGEEAGAAGVVVLVPGMDSTAVEFHTMADELLVRGVAVLAIDGPGQGRLAATTVLQPEYHRVVAGALDALKEHDGLDLERVGVLALSLGGFYGALSAARDPRIRAAVTVSGPSTLEWDALAPYVVETLVQRAGGRAAARRFARAVDVTGFAAGIDCPLRVVDGGGDVIPGVANGAPLAHLAPEGEYLLVPDGDHLVQNARWAWLPDTADWLVGRLAAV</sequence>
<dbReference type="RefSeq" id="WP_281394600.1">
    <property type="nucleotide sequence ID" value="NZ_JACBZD010000001.1"/>
</dbReference>
<name>A0A852ZQX8_9ACTN</name>
<dbReference type="AlphaFoldDB" id="A0A852ZQX8"/>
<keyword evidence="4" id="KW-1185">Reference proteome</keyword>
<dbReference type="InterPro" id="IPR029058">
    <property type="entry name" value="AB_hydrolase_fold"/>
</dbReference>
<dbReference type="Pfam" id="PF12146">
    <property type="entry name" value="Hydrolase_4"/>
    <property type="match status" value="1"/>
</dbReference>
<feature type="domain" description="Serine aminopeptidase S33" evidence="2">
    <location>
        <begin position="155"/>
        <end position="274"/>
    </location>
</feature>
<dbReference type="InterPro" id="IPR050261">
    <property type="entry name" value="FrsA_esterase"/>
</dbReference>
<dbReference type="SUPFAM" id="SSF53474">
    <property type="entry name" value="alpha/beta-Hydrolases"/>
    <property type="match status" value="1"/>
</dbReference>
<organism evidence="3 4">
    <name type="scientific">Allostreptomyces psammosilenae</name>
    <dbReference type="NCBI Taxonomy" id="1892865"/>
    <lineage>
        <taxon>Bacteria</taxon>
        <taxon>Bacillati</taxon>
        <taxon>Actinomycetota</taxon>
        <taxon>Actinomycetes</taxon>
        <taxon>Kitasatosporales</taxon>
        <taxon>Streptomycetaceae</taxon>
        <taxon>Allostreptomyces</taxon>
    </lineage>
</organism>
<dbReference type="InterPro" id="IPR022742">
    <property type="entry name" value="Hydrolase_4"/>
</dbReference>
<dbReference type="PANTHER" id="PTHR22946:SF12">
    <property type="entry name" value="CONIDIAL PIGMENT BIOSYNTHESIS PROTEIN AYG1 (AFU_ORTHOLOGUE AFUA_2G17550)"/>
    <property type="match status" value="1"/>
</dbReference>
<comment type="similarity">
    <text evidence="1">Belongs to the AB hydrolase superfamily.</text>
</comment>
<dbReference type="Proteomes" id="UP000567795">
    <property type="component" value="Unassembled WGS sequence"/>
</dbReference>
<dbReference type="Gene3D" id="1.20.1440.110">
    <property type="entry name" value="acylaminoacyl peptidase"/>
    <property type="match status" value="1"/>
</dbReference>
<dbReference type="PANTHER" id="PTHR22946">
    <property type="entry name" value="DIENELACTONE HYDROLASE DOMAIN-CONTAINING PROTEIN-RELATED"/>
    <property type="match status" value="1"/>
</dbReference>
<accession>A0A852ZQX8</accession>
<evidence type="ECO:0000256" key="1">
    <source>
        <dbReference type="ARBA" id="ARBA00008645"/>
    </source>
</evidence>
<comment type="caution">
    <text evidence="3">The sequence shown here is derived from an EMBL/GenBank/DDBJ whole genome shotgun (WGS) entry which is preliminary data.</text>
</comment>
<dbReference type="EMBL" id="JACBZD010000001">
    <property type="protein sequence ID" value="NYI04155.1"/>
    <property type="molecule type" value="Genomic_DNA"/>
</dbReference>
<dbReference type="Gene3D" id="3.40.50.1820">
    <property type="entry name" value="alpha/beta hydrolase"/>
    <property type="match status" value="1"/>
</dbReference>
<gene>
    <name evidence="3" type="ORF">FHU37_001098</name>
</gene>
<proteinExistence type="inferred from homology"/>
<evidence type="ECO:0000313" key="4">
    <source>
        <dbReference type="Proteomes" id="UP000567795"/>
    </source>
</evidence>
<evidence type="ECO:0000313" key="3">
    <source>
        <dbReference type="EMBL" id="NYI04155.1"/>
    </source>
</evidence>
<protein>
    <recommendedName>
        <fullName evidence="2">Serine aminopeptidase S33 domain-containing protein</fullName>
    </recommendedName>
</protein>
<reference evidence="3 4" key="1">
    <citation type="submission" date="2020-07" db="EMBL/GenBank/DDBJ databases">
        <title>Sequencing the genomes of 1000 actinobacteria strains.</title>
        <authorList>
            <person name="Klenk H.-P."/>
        </authorList>
    </citation>
    <scope>NUCLEOTIDE SEQUENCE [LARGE SCALE GENOMIC DNA]</scope>
    <source>
        <strain evidence="3 4">DSM 42178</strain>
    </source>
</reference>
<evidence type="ECO:0000259" key="2">
    <source>
        <dbReference type="Pfam" id="PF12146"/>
    </source>
</evidence>